<protein>
    <submittedName>
        <fullName evidence="1">Uncharacterized protein</fullName>
    </submittedName>
</protein>
<evidence type="ECO:0000313" key="2">
    <source>
        <dbReference type="Proteomes" id="UP000784294"/>
    </source>
</evidence>
<reference evidence="1" key="1">
    <citation type="submission" date="2018-11" db="EMBL/GenBank/DDBJ databases">
        <authorList>
            <consortium name="Pathogen Informatics"/>
        </authorList>
    </citation>
    <scope>NUCLEOTIDE SEQUENCE</scope>
</reference>
<organism evidence="1 2">
    <name type="scientific">Protopolystoma xenopodis</name>
    <dbReference type="NCBI Taxonomy" id="117903"/>
    <lineage>
        <taxon>Eukaryota</taxon>
        <taxon>Metazoa</taxon>
        <taxon>Spiralia</taxon>
        <taxon>Lophotrochozoa</taxon>
        <taxon>Platyhelminthes</taxon>
        <taxon>Monogenea</taxon>
        <taxon>Polyopisthocotylea</taxon>
        <taxon>Polystomatidea</taxon>
        <taxon>Polystomatidae</taxon>
        <taxon>Protopolystoma</taxon>
    </lineage>
</organism>
<dbReference type="Proteomes" id="UP000784294">
    <property type="component" value="Unassembled WGS sequence"/>
</dbReference>
<sequence>MDLILSCRQSCPPLKRLSTGILALHQMVMSERIQANLTPSWLFACQLAEAMGLQAARILQHQDATFEDTHFGLHPQSHGLSRVRVKPPRVVMEAPFLYARWAGLCKCVCKHVIWVTLVTVHPMAMS</sequence>
<evidence type="ECO:0000313" key="1">
    <source>
        <dbReference type="EMBL" id="VEL32683.1"/>
    </source>
</evidence>
<comment type="caution">
    <text evidence="1">The sequence shown here is derived from an EMBL/GenBank/DDBJ whole genome shotgun (WGS) entry which is preliminary data.</text>
</comment>
<name>A0A448XB06_9PLAT</name>
<dbReference type="AlphaFoldDB" id="A0A448XB06"/>
<proteinExistence type="predicted"/>
<gene>
    <name evidence="1" type="ORF">PXEA_LOCUS26123</name>
</gene>
<accession>A0A448XB06</accession>
<dbReference type="EMBL" id="CAAALY010244513">
    <property type="protein sequence ID" value="VEL32683.1"/>
    <property type="molecule type" value="Genomic_DNA"/>
</dbReference>
<keyword evidence="2" id="KW-1185">Reference proteome</keyword>